<organism evidence="4 5">
    <name type="scientific">Plectus sambesii</name>
    <dbReference type="NCBI Taxonomy" id="2011161"/>
    <lineage>
        <taxon>Eukaryota</taxon>
        <taxon>Metazoa</taxon>
        <taxon>Ecdysozoa</taxon>
        <taxon>Nematoda</taxon>
        <taxon>Chromadorea</taxon>
        <taxon>Plectida</taxon>
        <taxon>Plectina</taxon>
        <taxon>Plectoidea</taxon>
        <taxon>Plectidae</taxon>
        <taxon>Plectus</taxon>
    </lineage>
</organism>
<evidence type="ECO:0000259" key="3">
    <source>
        <dbReference type="PROSITE" id="PS50240"/>
    </source>
</evidence>
<dbReference type="InterPro" id="IPR009003">
    <property type="entry name" value="Peptidase_S1_PA"/>
</dbReference>
<dbReference type="Pfam" id="PF00089">
    <property type="entry name" value="Trypsin"/>
    <property type="match status" value="1"/>
</dbReference>
<dbReference type="SMART" id="SM00020">
    <property type="entry name" value="Tryp_SPc"/>
    <property type="match status" value="1"/>
</dbReference>
<dbReference type="AlphaFoldDB" id="A0A914VIN5"/>
<dbReference type="GO" id="GO:0006508">
    <property type="term" value="P:proteolysis"/>
    <property type="evidence" value="ECO:0007669"/>
    <property type="project" value="InterPro"/>
</dbReference>
<dbReference type="PANTHER" id="PTHR24256">
    <property type="entry name" value="TRYPTASE-RELATED"/>
    <property type="match status" value="1"/>
</dbReference>
<evidence type="ECO:0000313" key="5">
    <source>
        <dbReference type="WBParaSite" id="PSAMB.scaffold1951size26467.g15645.t1"/>
    </source>
</evidence>
<dbReference type="WBParaSite" id="PSAMB.scaffold1951size26467.g15645.t1">
    <property type="protein sequence ID" value="PSAMB.scaffold1951size26467.g15645.t1"/>
    <property type="gene ID" value="PSAMB.scaffold1951size26467.g15645"/>
</dbReference>
<dbReference type="GO" id="GO:0004252">
    <property type="term" value="F:serine-type endopeptidase activity"/>
    <property type="evidence" value="ECO:0007669"/>
    <property type="project" value="InterPro"/>
</dbReference>
<dbReference type="Gene3D" id="2.40.10.10">
    <property type="entry name" value="Trypsin-like serine proteases"/>
    <property type="match status" value="2"/>
</dbReference>
<keyword evidence="1" id="KW-1015">Disulfide bond</keyword>
<dbReference type="PROSITE" id="PS50240">
    <property type="entry name" value="TRYPSIN_DOM"/>
    <property type="match status" value="1"/>
</dbReference>
<dbReference type="SUPFAM" id="SSF50494">
    <property type="entry name" value="Trypsin-like serine proteases"/>
    <property type="match status" value="1"/>
</dbReference>
<name>A0A914VIN5_9BILA</name>
<proteinExistence type="inferred from homology"/>
<dbReference type="InterPro" id="IPR001254">
    <property type="entry name" value="Trypsin_dom"/>
</dbReference>
<comment type="similarity">
    <text evidence="2">Belongs to the peptidase S1 family. CLIP subfamily.</text>
</comment>
<evidence type="ECO:0000313" key="4">
    <source>
        <dbReference type="Proteomes" id="UP000887566"/>
    </source>
</evidence>
<dbReference type="InterPro" id="IPR051487">
    <property type="entry name" value="Ser/Thr_Proteases_Immune/Dev"/>
</dbReference>
<evidence type="ECO:0000256" key="2">
    <source>
        <dbReference type="ARBA" id="ARBA00024195"/>
    </source>
</evidence>
<keyword evidence="4" id="KW-1185">Reference proteome</keyword>
<sequence>MAEQGELEQEIVDMFEELNFEKLMLEFFELLAELRDIDPRFVVELLRMDWREELSNMVKNTSINKKLLEFVKCISIDADTGIISIKQEPNCPVNKYKLSERLFPALYDMTCDLYGAWETCASECPELDSNRRVHDILPYVEGFHFVCNSLGKDFLSYFPCFDRCDKQCTAPLTYLSTMNIPRKFDTQTGGLTFAYQAALKRLCSAYSCLLQCQTSHALKNCPGEKGQIAATILETIAEKTLGGLLKLFKTHYPNVVFAKECEKFAEQSDPVITMNKIIIDADPGDWRVIAGNAQPNETDTTTMTRMIAEFITHPNYKFRTMVASNDVMLVRLQKELPLNKARLNGLLGAICLPPRETDDQNTFCVTAGWGYTNPGGYYINKQLRHLEMSVWKSAECNSSDHYSGLIDPTILCASSKEQEWGPCFNDEGSPLMCHDAVSGRWYLAGILTTHRCGSRNHPAIFADIFAVKEWISHLVFRSAQRLHETTE</sequence>
<accession>A0A914VIN5</accession>
<protein>
    <submittedName>
        <fullName evidence="5">Peptidase S1 domain-containing protein</fullName>
    </submittedName>
</protein>
<reference evidence="5" key="1">
    <citation type="submission" date="2022-11" db="UniProtKB">
        <authorList>
            <consortium name="WormBaseParasite"/>
        </authorList>
    </citation>
    <scope>IDENTIFICATION</scope>
</reference>
<evidence type="ECO:0000256" key="1">
    <source>
        <dbReference type="ARBA" id="ARBA00023157"/>
    </source>
</evidence>
<feature type="domain" description="Peptidase S1" evidence="3">
    <location>
        <begin position="242"/>
        <end position="476"/>
    </location>
</feature>
<dbReference type="Proteomes" id="UP000887566">
    <property type="component" value="Unplaced"/>
</dbReference>
<dbReference type="InterPro" id="IPR043504">
    <property type="entry name" value="Peptidase_S1_PA_chymotrypsin"/>
</dbReference>
<dbReference type="CDD" id="cd00190">
    <property type="entry name" value="Tryp_SPc"/>
    <property type="match status" value="1"/>
</dbReference>